<gene>
    <name evidence="1" type="ORF">XAT740_LOCUS46217</name>
</gene>
<sequence>DECTRGGVVLLKLKLKVKDSLEKASNTQAHFAVTYEDRLGKVYEEQQTMYMRIGNDEVHYDNLGIRKAILLVNYAVLLKKWITYEREQHFQKKTIISHVDETNVNNLGEWERQSTTLVVSDQSRKVFKEFLHHFQMEMEALNDTDLEQEVKLMKKLIEYKN</sequence>
<dbReference type="EMBL" id="CAJNOR010006166">
    <property type="protein sequence ID" value="CAF1587708.1"/>
    <property type="molecule type" value="Genomic_DNA"/>
</dbReference>
<evidence type="ECO:0000313" key="1">
    <source>
        <dbReference type="EMBL" id="CAF1587708.1"/>
    </source>
</evidence>
<reference evidence="1" key="1">
    <citation type="submission" date="2021-02" db="EMBL/GenBank/DDBJ databases">
        <authorList>
            <person name="Nowell W R."/>
        </authorList>
    </citation>
    <scope>NUCLEOTIDE SEQUENCE</scope>
</reference>
<evidence type="ECO:0000313" key="2">
    <source>
        <dbReference type="Proteomes" id="UP000663828"/>
    </source>
</evidence>
<dbReference type="AlphaFoldDB" id="A0A815ZUP2"/>
<accession>A0A815ZUP2</accession>
<proteinExistence type="predicted"/>
<organism evidence="1 2">
    <name type="scientific">Adineta ricciae</name>
    <name type="common">Rotifer</name>
    <dbReference type="NCBI Taxonomy" id="249248"/>
    <lineage>
        <taxon>Eukaryota</taxon>
        <taxon>Metazoa</taxon>
        <taxon>Spiralia</taxon>
        <taxon>Gnathifera</taxon>
        <taxon>Rotifera</taxon>
        <taxon>Eurotatoria</taxon>
        <taxon>Bdelloidea</taxon>
        <taxon>Adinetida</taxon>
        <taxon>Adinetidae</taxon>
        <taxon>Adineta</taxon>
    </lineage>
</organism>
<comment type="caution">
    <text evidence="1">The sequence shown here is derived from an EMBL/GenBank/DDBJ whole genome shotgun (WGS) entry which is preliminary data.</text>
</comment>
<protein>
    <submittedName>
        <fullName evidence="1">Uncharacterized protein</fullName>
    </submittedName>
</protein>
<keyword evidence="2" id="KW-1185">Reference proteome</keyword>
<dbReference type="Proteomes" id="UP000663828">
    <property type="component" value="Unassembled WGS sequence"/>
</dbReference>
<feature type="non-terminal residue" evidence="1">
    <location>
        <position position="1"/>
    </location>
</feature>
<name>A0A815ZUP2_ADIRI</name>